<evidence type="ECO:0000259" key="4">
    <source>
        <dbReference type="Pfam" id="PF00534"/>
    </source>
</evidence>
<proteinExistence type="inferred from homology"/>
<reference evidence="6" key="1">
    <citation type="submission" date="2019-10" db="EMBL/GenBank/DDBJ databases">
        <authorList>
            <person name="Ross D.E."/>
            <person name="Gulliver D."/>
        </authorList>
    </citation>
    <scope>NUCLEOTIDE SEQUENCE</scope>
    <source>
        <strain evidence="6">DER-2019</strain>
    </source>
</reference>
<evidence type="ECO:0000256" key="2">
    <source>
        <dbReference type="ARBA" id="ARBA00022676"/>
    </source>
</evidence>
<evidence type="ECO:0000256" key="1">
    <source>
        <dbReference type="ARBA" id="ARBA00006962"/>
    </source>
</evidence>
<dbReference type="OrthoDB" id="9815663at2"/>
<dbReference type="PANTHER" id="PTHR43025:SF3">
    <property type="entry name" value="MONOGALACTOSYLDIACYLGLYCEROL SYNTHASE 1, CHLOROPLASTIC"/>
    <property type="match status" value="1"/>
</dbReference>
<name>A0A923KXD1_9FIRM</name>
<dbReference type="PANTHER" id="PTHR43025">
    <property type="entry name" value="MONOGALACTOSYLDIACYLGLYCEROL SYNTHASE"/>
    <property type="match status" value="1"/>
</dbReference>
<dbReference type="Pfam" id="PF06925">
    <property type="entry name" value="MGDG_synth"/>
    <property type="match status" value="1"/>
</dbReference>
<keyword evidence="3" id="KW-0808">Transferase</keyword>
<comment type="similarity">
    <text evidence="1">Belongs to the glycosyltransferase 28 family.</text>
</comment>
<accession>A0A923KXD1</accession>
<keyword evidence="2" id="KW-0328">Glycosyltransferase</keyword>
<organism evidence="6 7">
    <name type="scientific">Acetobacterium paludosum</name>
    <dbReference type="NCBI Taxonomy" id="52693"/>
    <lineage>
        <taxon>Bacteria</taxon>
        <taxon>Bacillati</taxon>
        <taxon>Bacillota</taxon>
        <taxon>Clostridia</taxon>
        <taxon>Eubacteriales</taxon>
        <taxon>Eubacteriaceae</taxon>
        <taxon>Acetobacterium</taxon>
    </lineage>
</organism>
<dbReference type="RefSeq" id="WP_148568445.1">
    <property type="nucleotide sequence ID" value="NZ_RXYA01000018.1"/>
</dbReference>
<gene>
    <name evidence="6" type="ORF">GH810_14110</name>
</gene>
<dbReference type="EMBL" id="WJBD01000019">
    <property type="protein sequence ID" value="MBC3889445.1"/>
    <property type="molecule type" value="Genomic_DNA"/>
</dbReference>
<evidence type="ECO:0000313" key="6">
    <source>
        <dbReference type="EMBL" id="MBC3889445.1"/>
    </source>
</evidence>
<dbReference type="InterPro" id="IPR050519">
    <property type="entry name" value="Glycosyltransf_28_UgtP"/>
</dbReference>
<sequence>MLEPKRILILTCSHGSGHKMVANTLKEGFELRGHRVSVRDLFNETNPALNRFIEKSYLLSYSIGSNFYKRIYYDCEDNAHKKFIYNLWHFTDRALLKMINEFKPDCIINTYPYTISSIMKKEFYPDIKVFTVVTDFCIPMAWIHQDTDRYYIACENVEDTLLYEGIPQSKLLTTGIPLRSAFYTHENRRKLIKKYNLDSNKMTLIIFAGTYGVLRNIKEICRRADRIENLQTLVICGNNHSLEQELSLEAFKNTKVFGFVSNINEFYTIGDLMITKPGGITLSEVVAKKIPVILYNPTPGQEGENAQWFKRQGAAVVANNISELFLAIEALKDNELKRFSMKSATNKIFYGDATSLITEDVLTQLNSDESISYRTESL</sequence>
<dbReference type="GO" id="GO:0016758">
    <property type="term" value="F:hexosyltransferase activity"/>
    <property type="evidence" value="ECO:0007669"/>
    <property type="project" value="InterPro"/>
</dbReference>
<dbReference type="InterPro" id="IPR001296">
    <property type="entry name" value="Glyco_trans_1"/>
</dbReference>
<reference evidence="6" key="2">
    <citation type="submission" date="2020-10" db="EMBL/GenBank/DDBJ databases">
        <title>Comparative genomics of the Acetobacterium genus.</title>
        <authorList>
            <person name="Marshall C."/>
            <person name="May H."/>
            <person name="Norman S."/>
        </authorList>
    </citation>
    <scope>NUCLEOTIDE SEQUENCE</scope>
    <source>
        <strain evidence="6">DER-2019</strain>
    </source>
</reference>
<dbReference type="GO" id="GO:0009247">
    <property type="term" value="P:glycolipid biosynthetic process"/>
    <property type="evidence" value="ECO:0007669"/>
    <property type="project" value="InterPro"/>
</dbReference>
<evidence type="ECO:0000259" key="5">
    <source>
        <dbReference type="Pfam" id="PF06925"/>
    </source>
</evidence>
<dbReference type="SUPFAM" id="SSF53756">
    <property type="entry name" value="UDP-Glycosyltransferase/glycogen phosphorylase"/>
    <property type="match status" value="1"/>
</dbReference>
<dbReference type="AlphaFoldDB" id="A0A923KXD1"/>
<dbReference type="Pfam" id="PF00534">
    <property type="entry name" value="Glycos_transf_1"/>
    <property type="match status" value="1"/>
</dbReference>
<feature type="domain" description="Diacylglycerol glucosyltransferase N-terminal" evidence="5">
    <location>
        <begin position="18"/>
        <end position="177"/>
    </location>
</feature>
<evidence type="ECO:0000313" key="7">
    <source>
        <dbReference type="Proteomes" id="UP000616595"/>
    </source>
</evidence>
<comment type="caution">
    <text evidence="6">The sequence shown here is derived from an EMBL/GenBank/DDBJ whole genome shotgun (WGS) entry which is preliminary data.</text>
</comment>
<dbReference type="Gene3D" id="3.40.50.2000">
    <property type="entry name" value="Glycogen Phosphorylase B"/>
    <property type="match status" value="1"/>
</dbReference>
<dbReference type="InterPro" id="IPR009695">
    <property type="entry name" value="Diacylglyc_glucosyltr_N"/>
</dbReference>
<feature type="domain" description="Glycosyl transferase family 1" evidence="4">
    <location>
        <begin position="200"/>
        <end position="345"/>
    </location>
</feature>
<keyword evidence="7" id="KW-1185">Reference proteome</keyword>
<dbReference type="GO" id="GO:0016020">
    <property type="term" value="C:membrane"/>
    <property type="evidence" value="ECO:0007669"/>
    <property type="project" value="GOC"/>
</dbReference>
<evidence type="ECO:0000256" key="3">
    <source>
        <dbReference type="ARBA" id="ARBA00022679"/>
    </source>
</evidence>
<protein>
    <submittedName>
        <fullName evidence="6">Glycosyltransferase</fullName>
    </submittedName>
</protein>
<dbReference type="Proteomes" id="UP000616595">
    <property type="component" value="Unassembled WGS sequence"/>
</dbReference>